<dbReference type="HOGENOM" id="CLU_1766615_0_0_10"/>
<evidence type="ECO:0000313" key="2">
    <source>
        <dbReference type="Proteomes" id="UP000003586"/>
    </source>
</evidence>
<dbReference type="STRING" id="929713.NIASO_12935"/>
<evidence type="ECO:0000313" key="1">
    <source>
        <dbReference type="EMBL" id="AHF17712.1"/>
    </source>
</evidence>
<sequence>MKQQILDAIILELQQLLSSYQQRIGTLETSADVDAAATTDLDENSQQDEAATMGNLLQPPQQELEDSIGIIKTFGAIPCSQFASGALIETDAHYLIVGASLPPLKVNGKKVVGITPEAPAYTALEGKKKGDELHLGNKDYLILSVS</sequence>
<dbReference type="RefSeq" id="WP_008586118.1">
    <property type="nucleotide sequence ID" value="NZ_CP007035.1"/>
</dbReference>
<keyword evidence="2" id="KW-1185">Reference proteome</keyword>
<reference evidence="1 2" key="1">
    <citation type="submission" date="2013-12" db="EMBL/GenBank/DDBJ databases">
        <authorList>
            <consortium name="DOE Joint Genome Institute"/>
            <person name="Eisen J."/>
            <person name="Huntemann M."/>
            <person name="Han J."/>
            <person name="Chen A."/>
            <person name="Kyrpides N."/>
            <person name="Mavromatis K."/>
            <person name="Markowitz V."/>
            <person name="Palaniappan K."/>
            <person name="Ivanova N."/>
            <person name="Schaumberg A."/>
            <person name="Pati A."/>
            <person name="Liolios K."/>
            <person name="Nordberg H.P."/>
            <person name="Cantor M.N."/>
            <person name="Hua S.X."/>
            <person name="Woyke T."/>
        </authorList>
    </citation>
    <scope>NUCLEOTIDE SEQUENCE [LARGE SCALE GENOMIC DNA]</scope>
    <source>
        <strain evidence="2">DSM 19437</strain>
    </source>
</reference>
<dbReference type="eggNOG" id="ENOG5033FQI">
    <property type="taxonomic scope" value="Bacteria"/>
</dbReference>
<organism evidence="1 2">
    <name type="scientific">Niabella soli DSM 19437</name>
    <dbReference type="NCBI Taxonomy" id="929713"/>
    <lineage>
        <taxon>Bacteria</taxon>
        <taxon>Pseudomonadati</taxon>
        <taxon>Bacteroidota</taxon>
        <taxon>Chitinophagia</taxon>
        <taxon>Chitinophagales</taxon>
        <taxon>Chitinophagaceae</taxon>
        <taxon>Niabella</taxon>
    </lineage>
</organism>
<protein>
    <recommendedName>
        <fullName evidence="3">Transcription elongation factor GreA/GreB C-terminal domain-containing protein</fullName>
    </recommendedName>
</protein>
<name>W0F3Z4_9BACT</name>
<dbReference type="Proteomes" id="UP000003586">
    <property type="component" value="Chromosome"/>
</dbReference>
<dbReference type="EMBL" id="CP007035">
    <property type="protein sequence ID" value="AHF17712.1"/>
    <property type="molecule type" value="Genomic_DNA"/>
</dbReference>
<dbReference type="KEGG" id="nso:NIASO_12935"/>
<accession>W0F3Z4</accession>
<proteinExistence type="predicted"/>
<dbReference type="OrthoDB" id="667380at2"/>
<evidence type="ECO:0008006" key="3">
    <source>
        <dbReference type="Google" id="ProtNLM"/>
    </source>
</evidence>
<gene>
    <name evidence="1" type="ORF">NIASO_12935</name>
</gene>
<dbReference type="AlphaFoldDB" id="W0F3Z4"/>